<evidence type="ECO:0000313" key="3">
    <source>
        <dbReference type="Proteomes" id="UP000177709"/>
    </source>
</evidence>
<protein>
    <submittedName>
        <fullName evidence="1">Uncharacterized protein</fullName>
    </submittedName>
</protein>
<accession>A0AAC9ID89</accession>
<reference evidence="2 4" key="2">
    <citation type="submission" date="2022-05" db="EMBL/GenBank/DDBJ databases">
        <title>Genome Sequencing of Bee-Associated Microbes.</title>
        <authorList>
            <person name="Dunlap C."/>
        </authorList>
    </citation>
    <scope>NUCLEOTIDE SEQUENCE [LARGE SCALE GENOMIC DNA]</scope>
    <source>
        <strain evidence="2 4">CBP-1093</strain>
    </source>
</reference>
<evidence type="ECO:0000313" key="2">
    <source>
        <dbReference type="EMBL" id="MCY9574706.1"/>
    </source>
</evidence>
<gene>
    <name evidence="1" type="ORF">BK049_00010</name>
    <name evidence="2" type="ORF">M5W27_02495</name>
</gene>
<dbReference type="AlphaFoldDB" id="A0AAC9ID89"/>
<keyword evidence="4" id="KW-1185">Reference proteome</keyword>
<evidence type="ECO:0000313" key="1">
    <source>
        <dbReference type="EMBL" id="AOZ87195.1"/>
    </source>
</evidence>
<reference evidence="1 3" key="1">
    <citation type="submission" date="2016-10" db="EMBL/GenBank/DDBJ databases">
        <title>Whole genome sequence of hyper active fibrinolysis bacterium Bacillus pumilus strain VV3 isolated from fermented rice.</title>
        <authorList>
            <person name="Mariadas V.A."/>
            <person name="Vijayaraghavan P."/>
            <person name="Dhandapani V."/>
        </authorList>
    </citation>
    <scope>NUCLEOTIDE SEQUENCE [LARGE SCALE GENOMIC DNA]</scope>
    <source>
        <strain evidence="1 3">VV3</strain>
    </source>
</reference>
<dbReference type="Proteomes" id="UP001527057">
    <property type="component" value="Unassembled WGS sequence"/>
</dbReference>
<sequence>MNTKTDIPNLTDEDYFSLSQNTYSEKKMKKAYVALLSSSEGKAKDALVQRLNENATMLTNATENRSAFLRSIKTK</sequence>
<evidence type="ECO:0000313" key="4">
    <source>
        <dbReference type="Proteomes" id="UP001527057"/>
    </source>
</evidence>
<proteinExistence type="predicted"/>
<dbReference type="RefSeq" id="WP_071167591.1">
    <property type="nucleotide sequence ID" value="NZ_CP017786.1"/>
</dbReference>
<organism evidence="1 3">
    <name type="scientific">Bacillus xiamenensis</name>
    <dbReference type="NCBI Taxonomy" id="1178537"/>
    <lineage>
        <taxon>Bacteria</taxon>
        <taxon>Bacillati</taxon>
        <taxon>Bacillota</taxon>
        <taxon>Bacilli</taxon>
        <taxon>Bacillales</taxon>
        <taxon>Bacillaceae</taxon>
        <taxon>Bacillus</taxon>
    </lineage>
</organism>
<dbReference type="EMBL" id="JAMDMH010000007">
    <property type="protein sequence ID" value="MCY9574706.1"/>
    <property type="molecule type" value="Genomic_DNA"/>
</dbReference>
<dbReference type="KEGG" id="bxi:BK049_00010"/>
<dbReference type="EMBL" id="CP017786">
    <property type="protein sequence ID" value="AOZ87195.1"/>
    <property type="molecule type" value="Genomic_DNA"/>
</dbReference>
<dbReference type="Proteomes" id="UP000177709">
    <property type="component" value="Chromosome"/>
</dbReference>
<name>A0AAC9ID89_9BACI</name>